<feature type="transmembrane region" description="Helical" evidence="8">
    <location>
        <begin position="127"/>
        <end position="146"/>
    </location>
</feature>
<keyword evidence="7" id="KW-0807">Transducer</keyword>
<feature type="transmembrane region" description="Helical" evidence="8">
    <location>
        <begin position="290"/>
        <end position="311"/>
    </location>
</feature>
<dbReference type="Pfam" id="PF00001">
    <property type="entry name" value="7tm_1"/>
    <property type="match status" value="1"/>
</dbReference>
<evidence type="ECO:0000256" key="8">
    <source>
        <dbReference type="SAM" id="Phobius"/>
    </source>
</evidence>
<dbReference type="GO" id="GO:0005886">
    <property type="term" value="C:plasma membrane"/>
    <property type="evidence" value="ECO:0007669"/>
    <property type="project" value="UniProtKB-SubCell"/>
</dbReference>
<dbReference type="PRINTS" id="PR00237">
    <property type="entry name" value="GPCRRHODOPSN"/>
</dbReference>
<dbReference type="STRING" id="400727.A0A2T7PR19"/>
<keyword evidence="6 7" id="KW-0675">Receptor</keyword>
<feature type="domain" description="G-protein coupled receptors family 1 profile" evidence="9">
    <location>
        <begin position="68"/>
        <end position="346"/>
    </location>
</feature>
<dbReference type="GO" id="GO:0042277">
    <property type="term" value="F:peptide binding"/>
    <property type="evidence" value="ECO:0007669"/>
    <property type="project" value="TreeGrafter"/>
</dbReference>
<dbReference type="Proteomes" id="UP000245119">
    <property type="component" value="Linkage Group LG2"/>
</dbReference>
<evidence type="ECO:0000256" key="4">
    <source>
        <dbReference type="ARBA" id="ARBA00022989"/>
    </source>
</evidence>
<feature type="transmembrane region" description="Helical" evidence="8">
    <location>
        <begin position="90"/>
        <end position="115"/>
    </location>
</feature>
<dbReference type="PROSITE" id="PS00237">
    <property type="entry name" value="G_PROTEIN_RECEP_F1_1"/>
    <property type="match status" value="1"/>
</dbReference>
<keyword evidence="11" id="KW-1185">Reference proteome</keyword>
<feature type="transmembrane region" description="Helical" evidence="8">
    <location>
        <begin position="222"/>
        <end position="247"/>
    </location>
</feature>
<dbReference type="PANTHER" id="PTHR24241:SF117">
    <property type="entry name" value="G-PROTEIN COUPLED RECEPTORS FAMILY 1 PROFILE DOMAIN-CONTAINING PROTEIN"/>
    <property type="match status" value="1"/>
</dbReference>
<name>A0A2T7PR19_POMCA</name>
<gene>
    <name evidence="10" type="ORF">C0Q70_02827</name>
</gene>
<evidence type="ECO:0000256" key="1">
    <source>
        <dbReference type="ARBA" id="ARBA00004651"/>
    </source>
</evidence>
<dbReference type="GO" id="GO:0004930">
    <property type="term" value="F:G protein-coupled receptor activity"/>
    <property type="evidence" value="ECO:0007669"/>
    <property type="project" value="UniProtKB-KW"/>
</dbReference>
<evidence type="ECO:0000256" key="2">
    <source>
        <dbReference type="ARBA" id="ARBA00022475"/>
    </source>
</evidence>
<proteinExistence type="inferred from homology"/>
<evidence type="ECO:0000256" key="7">
    <source>
        <dbReference type="RuleBase" id="RU000688"/>
    </source>
</evidence>
<keyword evidence="5 8" id="KW-0472">Membrane</keyword>
<sequence length="542" mass="59639">MSDQQLIYISSILHNEQQRSKQSTVNRDAKKAERYAEIAIIFLKTHHPVHPRSLPTQVSIIMICTIVGNLTLIFALTCKRSRRIKRVNVFLINLAIGDLAVAFFTNTTEIFFLAFGDWALGPAACKISVYTQIVTLASATFLLTAMSIDRYQVIVKPMQSLARRPRICRKVAVAWVMAFIFATPQLFIFLQVTKMVDGKPERHCLSKGYTAEWQRKVYMSFLTLYILLIPMAIMLYCYVNIIHVVWIRARADDRHDLKSSAPNGCSVEEAAGSPRMSVRHGLVTASKRRVITMTLTVIVGFLVCQTPYFIVSLVRIYSDYRIKLLPALAVSENLVLMHSSLNPVLYGLFTLRQHHVTALLSFFNCRSRSASASASSSAAAHAGERRYLLNGKSDGTCKAIKPRAGAPPRRDIGVDGGTVRKMHGVASKVLCSEETLRQATYRRKEETDKETGAAHRDQGLQCPNGTNLPLLLIANKAAVSAAAEEDRSSTSTAIEAPAKAVVVVAASPGRSSLVSSEASAAGVPAQWTPTCLSSNSEHHSCV</sequence>
<comment type="caution">
    <text evidence="10">The sequence shown here is derived from an EMBL/GenBank/DDBJ whole genome shotgun (WGS) entry which is preliminary data.</text>
</comment>
<reference evidence="10 11" key="1">
    <citation type="submission" date="2018-04" db="EMBL/GenBank/DDBJ databases">
        <title>The genome of golden apple snail Pomacea canaliculata provides insight into stress tolerance and invasive adaptation.</title>
        <authorList>
            <person name="Liu C."/>
            <person name="Liu B."/>
            <person name="Ren Y."/>
            <person name="Zhang Y."/>
            <person name="Wang H."/>
            <person name="Li S."/>
            <person name="Jiang F."/>
            <person name="Yin L."/>
            <person name="Zhang G."/>
            <person name="Qian W."/>
            <person name="Fan W."/>
        </authorList>
    </citation>
    <scope>NUCLEOTIDE SEQUENCE [LARGE SCALE GENOMIC DNA]</scope>
    <source>
        <strain evidence="10">SZHN2017</strain>
        <tissue evidence="10">Muscle</tissue>
    </source>
</reference>
<dbReference type="OrthoDB" id="5987909at2759"/>
<dbReference type="PROSITE" id="PS50262">
    <property type="entry name" value="G_PROTEIN_RECEP_F1_2"/>
    <property type="match status" value="1"/>
</dbReference>
<keyword evidence="7" id="KW-0297">G-protein coupled receptor</keyword>
<dbReference type="InterPro" id="IPR000276">
    <property type="entry name" value="GPCR_Rhodpsn"/>
</dbReference>
<dbReference type="GO" id="GO:0032870">
    <property type="term" value="P:cellular response to hormone stimulus"/>
    <property type="evidence" value="ECO:0007669"/>
    <property type="project" value="TreeGrafter"/>
</dbReference>
<evidence type="ECO:0000256" key="3">
    <source>
        <dbReference type="ARBA" id="ARBA00022692"/>
    </source>
</evidence>
<keyword evidence="2" id="KW-1003">Cell membrane</keyword>
<dbReference type="SUPFAM" id="SSF81321">
    <property type="entry name" value="Family A G protein-coupled receptor-like"/>
    <property type="match status" value="1"/>
</dbReference>
<dbReference type="InterPro" id="IPR017452">
    <property type="entry name" value="GPCR_Rhodpsn_7TM"/>
</dbReference>
<evidence type="ECO:0000256" key="6">
    <source>
        <dbReference type="ARBA" id="ARBA00023170"/>
    </source>
</evidence>
<evidence type="ECO:0000256" key="5">
    <source>
        <dbReference type="ARBA" id="ARBA00023136"/>
    </source>
</evidence>
<accession>A0A2T7PR19</accession>
<evidence type="ECO:0000259" key="9">
    <source>
        <dbReference type="PROSITE" id="PS50262"/>
    </source>
</evidence>
<comment type="subcellular location">
    <subcellularLocation>
        <location evidence="1">Cell membrane</location>
        <topology evidence="1">Multi-pass membrane protein</topology>
    </subcellularLocation>
</comment>
<evidence type="ECO:0000313" key="10">
    <source>
        <dbReference type="EMBL" id="PVD35858.1"/>
    </source>
</evidence>
<feature type="transmembrane region" description="Helical" evidence="8">
    <location>
        <begin position="58"/>
        <end position="78"/>
    </location>
</feature>
<feature type="transmembrane region" description="Helical" evidence="8">
    <location>
        <begin position="167"/>
        <end position="190"/>
    </location>
</feature>
<dbReference type="PANTHER" id="PTHR24241">
    <property type="entry name" value="NEUROPEPTIDE RECEPTOR-RELATED G-PROTEIN COUPLED RECEPTOR"/>
    <property type="match status" value="1"/>
</dbReference>
<organism evidence="10 11">
    <name type="scientific">Pomacea canaliculata</name>
    <name type="common">Golden apple snail</name>
    <dbReference type="NCBI Taxonomy" id="400727"/>
    <lineage>
        <taxon>Eukaryota</taxon>
        <taxon>Metazoa</taxon>
        <taxon>Spiralia</taxon>
        <taxon>Lophotrochozoa</taxon>
        <taxon>Mollusca</taxon>
        <taxon>Gastropoda</taxon>
        <taxon>Caenogastropoda</taxon>
        <taxon>Architaenioglossa</taxon>
        <taxon>Ampullarioidea</taxon>
        <taxon>Ampullariidae</taxon>
        <taxon>Pomacea</taxon>
    </lineage>
</organism>
<evidence type="ECO:0000313" key="11">
    <source>
        <dbReference type="Proteomes" id="UP000245119"/>
    </source>
</evidence>
<keyword evidence="3 7" id="KW-0812">Transmembrane</keyword>
<dbReference type="EMBL" id="PZQS01000002">
    <property type="protein sequence ID" value="PVD35858.1"/>
    <property type="molecule type" value="Genomic_DNA"/>
</dbReference>
<keyword evidence="4 8" id="KW-1133">Transmembrane helix</keyword>
<dbReference type="AlphaFoldDB" id="A0A2T7PR19"/>
<dbReference type="Gene3D" id="1.20.1070.10">
    <property type="entry name" value="Rhodopsin 7-helix transmembrane proteins"/>
    <property type="match status" value="1"/>
</dbReference>
<comment type="similarity">
    <text evidence="7">Belongs to the G-protein coupled receptor 1 family.</text>
</comment>
<protein>
    <recommendedName>
        <fullName evidence="9">G-protein coupled receptors family 1 profile domain-containing protein</fullName>
    </recommendedName>
</protein>